<dbReference type="Proteomes" id="UP000187203">
    <property type="component" value="Unassembled WGS sequence"/>
</dbReference>
<evidence type="ECO:0000313" key="3">
    <source>
        <dbReference type="Proteomes" id="UP000187203"/>
    </source>
</evidence>
<keyword evidence="3" id="KW-1185">Reference proteome</keyword>
<reference evidence="3" key="1">
    <citation type="submission" date="2013-09" db="EMBL/GenBank/DDBJ databases">
        <title>Corchorus olitorius genome sequencing.</title>
        <authorList>
            <person name="Alam M."/>
            <person name="Haque M.S."/>
            <person name="Islam M.S."/>
            <person name="Emdad E.M."/>
            <person name="Islam M.M."/>
            <person name="Ahmed B."/>
            <person name="Halim A."/>
            <person name="Hossen Q.M.M."/>
            <person name="Hossain M.Z."/>
            <person name="Ahmed R."/>
            <person name="Khan M.M."/>
            <person name="Islam R."/>
            <person name="Rashid M.M."/>
            <person name="Khan S.A."/>
            <person name="Rahman M.S."/>
            <person name="Alam M."/>
            <person name="Yahiya A.S."/>
            <person name="Khan M.S."/>
            <person name="Azam M.S."/>
            <person name="Haque T."/>
            <person name="Lashkar M.Z.H."/>
            <person name="Akhand A.I."/>
            <person name="Morshed G."/>
            <person name="Roy S."/>
            <person name="Uddin K.S."/>
            <person name="Rabeya T."/>
            <person name="Hossain A.S."/>
            <person name="Chowdhury A."/>
            <person name="Snigdha A.R."/>
            <person name="Mortoza M.S."/>
            <person name="Matin S.A."/>
            <person name="Hoque S.M.E."/>
            <person name="Islam M.K."/>
            <person name="Roy D.K."/>
            <person name="Haider R."/>
            <person name="Moosa M.M."/>
            <person name="Elias S.M."/>
            <person name="Hasan A.M."/>
            <person name="Jahan S."/>
            <person name="Shafiuddin M."/>
            <person name="Mahmood N."/>
            <person name="Shommy N.S."/>
        </authorList>
    </citation>
    <scope>NUCLEOTIDE SEQUENCE [LARGE SCALE GENOMIC DNA]</scope>
    <source>
        <strain evidence="3">cv. O-4</strain>
    </source>
</reference>
<accession>A0A1R3H967</accession>
<evidence type="ECO:0000313" key="2">
    <source>
        <dbReference type="EMBL" id="OMO66840.1"/>
    </source>
</evidence>
<gene>
    <name evidence="2" type="ORF">COLO4_30323</name>
</gene>
<dbReference type="EMBL" id="AWUE01020717">
    <property type="protein sequence ID" value="OMO66840.1"/>
    <property type="molecule type" value="Genomic_DNA"/>
</dbReference>
<name>A0A1R3H967_9ROSI</name>
<feature type="compositionally biased region" description="Polar residues" evidence="1">
    <location>
        <begin position="9"/>
        <end position="20"/>
    </location>
</feature>
<sequence>MAAHVGHLTATQNASATAPSSALRHTWCCPELQKPLKCFPSSS</sequence>
<comment type="caution">
    <text evidence="2">The sequence shown here is derived from an EMBL/GenBank/DDBJ whole genome shotgun (WGS) entry which is preliminary data.</text>
</comment>
<dbReference type="AlphaFoldDB" id="A0A1R3H967"/>
<feature type="region of interest" description="Disordered" evidence="1">
    <location>
        <begin position="1"/>
        <end position="20"/>
    </location>
</feature>
<proteinExistence type="predicted"/>
<protein>
    <submittedName>
        <fullName evidence="2">Uncharacterized protein</fullName>
    </submittedName>
</protein>
<organism evidence="2 3">
    <name type="scientific">Corchorus olitorius</name>
    <dbReference type="NCBI Taxonomy" id="93759"/>
    <lineage>
        <taxon>Eukaryota</taxon>
        <taxon>Viridiplantae</taxon>
        <taxon>Streptophyta</taxon>
        <taxon>Embryophyta</taxon>
        <taxon>Tracheophyta</taxon>
        <taxon>Spermatophyta</taxon>
        <taxon>Magnoliopsida</taxon>
        <taxon>eudicotyledons</taxon>
        <taxon>Gunneridae</taxon>
        <taxon>Pentapetalae</taxon>
        <taxon>rosids</taxon>
        <taxon>malvids</taxon>
        <taxon>Malvales</taxon>
        <taxon>Malvaceae</taxon>
        <taxon>Grewioideae</taxon>
        <taxon>Apeibeae</taxon>
        <taxon>Corchorus</taxon>
    </lineage>
</organism>
<evidence type="ECO:0000256" key="1">
    <source>
        <dbReference type="SAM" id="MobiDB-lite"/>
    </source>
</evidence>